<dbReference type="EMBL" id="CP043869">
    <property type="protein sequence ID" value="QEQ96677.1"/>
    <property type="molecule type" value="Genomic_DNA"/>
</dbReference>
<evidence type="ECO:0000313" key="6">
    <source>
        <dbReference type="Proteomes" id="UP000324760"/>
    </source>
</evidence>
<dbReference type="PROSITE" id="PS51832">
    <property type="entry name" value="HD_GYP"/>
    <property type="match status" value="1"/>
</dbReference>
<evidence type="ECO:0000259" key="3">
    <source>
        <dbReference type="PROSITE" id="PS50110"/>
    </source>
</evidence>
<dbReference type="Proteomes" id="UP000324760">
    <property type="component" value="Chromosome"/>
</dbReference>
<dbReference type="GO" id="GO:0000160">
    <property type="term" value="P:phosphorelay signal transduction system"/>
    <property type="evidence" value="ECO:0007669"/>
    <property type="project" value="InterPro"/>
</dbReference>
<dbReference type="InterPro" id="IPR052020">
    <property type="entry name" value="Cyclic_di-GMP/3'3'-cGAMP_PDE"/>
</dbReference>
<dbReference type="Gene3D" id="1.10.3210.10">
    <property type="entry name" value="Hypothetical protein af1432"/>
    <property type="match status" value="1"/>
</dbReference>
<protein>
    <submittedName>
        <fullName evidence="5">Response regulator</fullName>
    </submittedName>
</protein>
<evidence type="ECO:0000256" key="2">
    <source>
        <dbReference type="SAM" id="Coils"/>
    </source>
</evidence>
<feature type="domain" description="HD-GYP" evidence="4">
    <location>
        <begin position="163"/>
        <end position="360"/>
    </location>
</feature>
<dbReference type="PROSITE" id="PS50110">
    <property type="entry name" value="RESPONSE_REGULATORY"/>
    <property type="match status" value="1"/>
</dbReference>
<dbReference type="PANTHER" id="PTHR45228:SF8">
    <property type="entry name" value="TWO-COMPONENT RESPONSE REGULATOR-RELATED"/>
    <property type="match status" value="1"/>
</dbReference>
<evidence type="ECO:0000256" key="1">
    <source>
        <dbReference type="PROSITE-ProRule" id="PRU00169"/>
    </source>
</evidence>
<organism evidence="5 6">
    <name type="scientific">Neptunomonas concharum</name>
    <dbReference type="NCBI Taxonomy" id="1031538"/>
    <lineage>
        <taxon>Bacteria</taxon>
        <taxon>Pseudomonadati</taxon>
        <taxon>Pseudomonadota</taxon>
        <taxon>Gammaproteobacteria</taxon>
        <taxon>Oceanospirillales</taxon>
        <taxon>Oceanospirillaceae</taxon>
        <taxon>Neptunomonas</taxon>
    </lineage>
</organism>
<keyword evidence="6" id="KW-1185">Reference proteome</keyword>
<dbReference type="AlphaFoldDB" id="A0A5P1RAQ3"/>
<dbReference type="PANTHER" id="PTHR45228">
    <property type="entry name" value="CYCLIC DI-GMP PHOSPHODIESTERASE TM_0186-RELATED"/>
    <property type="match status" value="1"/>
</dbReference>
<dbReference type="KEGG" id="ncu:F0U83_08085"/>
<dbReference type="InterPro" id="IPR037522">
    <property type="entry name" value="HD_GYP_dom"/>
</dbReference>
<reference evidence="5 6" key="1">
    <citation type="journal article" date="2019" name="Biochem. Eng. J.">
        <title>Metabolic engineering of the marine bacteria Neptunomonas concharum for the production of acetoin and meso-2,3-butanediol from acetate.</title>
        <authorList>
            <person name="Li W."/>
            <person name="Pu N."/>
            <person name="Liu C.-X."/>
            <person name="Yuan Q.-P."/>
            <person name="Li Z.-J."/>
        </authorList>
    </citation>
    <scope>NUCLEOTIDE SEQUENCE [LARGE SCALE GENOMIC DNA]</scope>
    <source>
        <strain evidence="5 6">JCM17730</strain>
    </source>
</reference>
<dbReference type="SMART" id="SM00448">
    <property type="entry name" value="REC"/>
    <property type="match status" value="1"/>
</dbReference>
<sequence length="422" mass="47944">MDYQNNRLLLVDEDKSVLDLLIGLLTPLGCEILSATSPLEALKLLESSPADMILSEIHLYEMEGECFLEELSQRYPDTERVVITANSDSQSIIDAINKGKVSRFLLKPLDAAQVERVVIKGFELAALKREVEKQHQELQQLNQTLEAKITERTQQLKNANEQIKNSYRSVVRMFSTLTARRMGVKVTQLNMQLNQMLLEVAKRAGIEGKDLKRLFYAWQLRHIGKLSFPDELLHTPYLLLSPNQQRAFQEHPVFAQTACMMVKPLYLSGKIILQHKEYLDGSGYPKGLVAEQIDLRAQVICLMNDYVELITGLYSERVYSTHEAIDYLSEKATERYNQTLVGFLTEAISALAKQGEAISDQRITSIDLTPNMRLSRDLISASGILLLSADQTLDGVLIERIREMEFNLNEIFEIFVSRKGGF</sequence>
<dbReference type="SUPFAM" id="SSF52172">
    <property type="entry name" value="CheY-like"/>
    <property type="match status" value="1"/>
</dbReference>
<proteinExistence type="predicted"/>
<dbReference type="InterPro" id="IPR011006">
    <property type="entry name" value="CheY-like_superfamily"/>
</dbReference>
<evidence type="ECO:0000313" key="5">
    <source>
        <dbReference type="EMBL" id="QEQ96677.1"/>
    </source>
</evidence>
<evidence type="ECO:0000259" key="4">
    <source>
        <dbReference type="PROSITE" id="PS51832"/>
    </source>
</evidence>
<gene>
    <name evidence="5" type="ORF">F0U83_08085</name>
</gene>
<dbReference type="SUPFAM" id="SSF109604">
    <property type="entry name" value="HD-domain/PDEase-like"/>
    <property type="match status" value="1"/>
</dbReference>
<dbReference type="Pfam" id="PF00072">
    <property type="entry name" value="Response_reg"/>
    <property type="match status" value="1"/>
</dbReference>
<feature type="domain" description="Response regulatory" evidence="3">
    <location>
        <begin position="7"/>
        <end position="122"/>
    </location>
</feature>
<keyword evidence="2" id="KW-0175">Coiled coil</keyword>
<dbReference type="RefSeq" id="WP_138987288.1">
    <property type="nucleotide sequence ID" value="NZ_CP043869.1"/>
</dbReference>
<dbReference type="Pfam" id="PF13487">
    <property type="entry name" value="HD_5"/>
    <property type="match status" value="1"/>
</dbReference>
<dbReference type="InterPro" id="IPR001789">
    <property type="entry name" value="Sig_transdc_resp-reg_receiver"/>
</dbReference>
<feature type="coiled-coil region" evidence="2">
    <location>
        <begin position="124"/>
        <end position="162"/>
    </location>
</feature>
<comment type="caution">
    <text evidence="1">Lacks conserved residue(s) required for the propagation of feature annotation.</text>
</comment>
<dbReference type="Gene3D" id="3.40.50.2300">
    <property type="match status" value="1"/>
</dbReference>
<name>A0A5P1RAQ3_9GAMM</name>
<accession>A0A5P1RAQ3</accession>
<dbReference type="OrthoDB" id="9802066at2"/>